<name>A0A7J3UYJ4_9CREN</name>
<evidence type="ECO:0008006" key="2">
    <source>
        <dbReference type="Google" id="ProtNLM"/>
    </source>
</evidence>
<reference evidence="1" key="1">
    <citation type="journal article" date="2020" name="mSystems">
        <title>Genome- and Community-Level Interaction Insights into Carbon Utilization and Element Cycling Functions of Hydrothermarchaeota in Hydrothermal Sediment.</title>
        <authorList>
            <person name="Zhou Z."/>
            <person name="Liu Y."/>
            <person name="Xu W."/>
            <person name="Pan J."/>
            <person name="Luo Z.H."/>
            <person name="Li M."/>
        </authorList>
    </citation>
    <scope>NUCLEOTIDE SEQUENCE [LARGE SCALE GENOMIC DNA]</scope>
    <source>
        <strain evidence="1">SpSt-1038</strain>
    </source>
</reference>
<accession>A0A7J3UYJ4</accession>
<dbReference type="Gene3D" id="1.20.1260.10">
    <property type="match status" value="1"/>
</dbReference>
<dbReference type="EMBL" id="DRVT01000007">
    <property type="protein sequence ID" value="HHI48649.1"/>
    <property type="molecule type" value="Genomic_DNA"/>
</dbReference>
<dbReference type="InterPro" id="IPR012347">
    <property type="entry name" value="Ferritin-like"/>
</dbReference>
<evidence type="ECO:0000313" key="1">
    <source>
        <dbReference type="EMBL" id="HHI48649.1"/>
    </source>
</evidence>
<comment type="caution">
    <text evidence="1">The sequence shown here is derived from an EMBL/GenBank/DDBJ whole genome shotgun (WGS) entry which is preliminary data.</text>
</comment>
<gene>
    <name evidence="1" type="ORF">ENL91_00580</name>
</gene>
<dbReference type="AlphaFoldDB" id="A0A7J3UYJ4"/>
<proteinExistence type="predicted"/>
<organism evidence="1">
    <name type="scientific">Candidatus Methanosuratincola petrocarbonis</name>
    <name type="common">ex Vanwonterghem et al. 2016</name>
    <dbReference type="NCBI Taxonomy" id="1867261"/>
    <lineage>
        <taxon>Archaea</taxon>
        <taxon>Thermoproteota</taxon>
        <taxon>Methanosuratincolia</taxon>
        <taxon>Candidatus Methanomethylicales</taxon>
        <taxon>Candidatus Methanomethylicaceae</taxon>
        <taxon>Candidatus Methanosuratincola (ex Vanwonterghem et al. 2016)</taxon>
    </lineage>
</organism>
<sequence length="160" mass="17903">MVVILEGIYAFLAYYERKTAEVYEKILPSVKNSAARLLISILAIDSRKHSEVFRHLSGEKVPERAPEADAGAVAAEAVKILNEAEGMIGKKPPLEVLQGLVKYEKLMNEEYLVGIYAKALDLKQKNGIIKKVLNSIAEDEERHREFLELAVDLEKGRAKP</sequence>
<dbReference type="SUPFAM" id="SSF47240">
    <property type="entry name" value="Ferritin-like"/>
    <property type="match status" value="1"/>
</dbReference>
<dbReference type="InterPro" id="IPR009078">
    <property type="entry name" value="Ferritin-like_SF"/>
</dbReference>
<protein>
    <recommendedName>
        <fullName evidence="2">Rubrerythrin diiron-binding domain-containing protein</fullName>
    </recommendedName>
</protein>